<sequence>MIANLHHSEAAAICRREATTRARHRLSRGCGHTLKLFLFAGVAIMILGRAIPARIAQPFEGAVGEGAVGVMQITIPATLLASWPLRRHAAKTMLSGRQSCSLPVPHNIPKQSR</sequence>
<dbReference type="STRING" id="316057.RPD_1474"/>
<dbReference type="HOGENOM" id="CLU_2131609_0_0_5"/>
<name>Q13B28_RHOPS</name>
<reference evidence="2 3" key="1">
    <citation type="submission" date="2006-03" db="EMBL/GenBank/DDBJ databases">
        <title>Complete sequence of Rhodopseudomonas palustris BisB5.</title>
        <authorList>
            <consortium name="US DOE Joint Genome Institute"/>
            <person name="Copeland A."/>
            <person name="Lucas S."/>
            <person name="Lapidus A."/>
            <person name="Barry K."/>
            <person name="Detter J.C."/>
            <person name="Glavina del Rio T."/>
            <person name="Hammon N."/>
            <person name="Israni S."/>
            <person name="Dalin E."/>
            <person name="Tice H."/>
            <person name="Pitluck S."/>
            <person name="Chain P."/>
            <person name="Malfatti S."/>
            <person name="Shin M."/>
            <person name="Vergez L."/>
            <person name="Schmutz J."/>
            <person name="Larimer F."/>
            <person name="Land M."/>
            <person name="Hauser L."/>
            <person name="Pelletier D.A."/>
            <person name="Kyrpides N."/>
            <person name="Lykidis A."/>
            <person name="Oda Y."/>
            <person name="Harwood C.S."/>
            <person name="Richardson P."/>
        </authorList>
    </citation>
    <scope>NUCLEOTIDE SEQUENCE [LARGE SCALE GENOMIC DNA]</scope>
    <source>
        <strain evidence="2 3">BisB5</strain>
    </source>
</reference>
<gene>
    <name evidence="2" type="ordered locus">RPD_1474</name>
</gene>
<accession>Q13B28</accession>
<keyword evidence="1" id="KW-1133">Transmembrane helix</keyword>
<protein>
    <submittedName>
        <fullName evidence="2">Uncharacterized protein</fullName>
    </submittedName>
</protein>
<keyword evidence="1" id="KW-0472">Membrane</keyword>
<evidence type="ECO:0000313" key="3">
    <source>
        <dbReference type="Proteomes" id="UP000001818"/>
    </source>
</evidence>
<dbReference type="EMBL" id="CP000283">
    <property type="protein sequence ID" value="ABE38711.1"/>
    <property type="molecule type" value="Genomic_DNA"/>
</dbReference>
<feature type="transmembrane region" description="Helical" evidence="1">
    <location>
        <begin position="33"/>
        <end position="51"/>
    </location>
</feature>
<dbReference type="AlphaFoldDB" id="Q13B28"/>
<dbReference type="Proteomes" id="UP000001818">
    <property type="component" value="Chromosome"/>
</dbReference>
<feature type="transmembrane region" description="Helical" evidence="1">
    <location>
        <begin position="63"/>
        <end position="85"/>
    </location>
</feature>
<evidence type="ECO:0000256" key="1">
    <source>
        <dbReference type="SAM" id="Phobius"/>
    </source>
</evidence>
<dbReference type="KEGG" id="rpd:RPD_1474"/>
<proteinExistence type="predicted"/>
<organism evidence="2 3">
    <name type="scientific">Rhodopseudomonas palustris (strain BisB5)</name>
    <dbReference type="NCBI Taxonomy" id="316057"/>
    <lineage>
        <taxon>Bacteria</taxon>
        <taxon>Pseudomonadati</taxon>
        <taxon>Pseudomonadota</taxon>
        <taxon>Alphaproteobacteria</taxon>
        <taxon>Hyphomicrobiales</taxon>
        <taxon>Nitrobacteraceae</taxon>
        <taxon>Rhodopseudomonas</taxon>
    </lineage>
</organism>
<evidence type="ECO:0000313" key="2">
    <source>
        <dbReference type="EMBL" id="ABE38711.1"/>
    </source>
</evidence>
<keyword evidence="1" id="KW-0812">Transmembrane</keyword>